<reference evidence="2" key="1">
    <citation type="submission" date="2021-03" db="EMBL/GenBank/DDBJ databases">
        <authorList>
            <person name="Wang G."/>
        </authorList>
    </citation>
    <scope>NUCLEOTIDE SEQUENCE</scope>
    <source>
        <strain evidence="2">KCTC 12899</strain>
    </source>
</reference>
<dbReference type="InterPro" id="IPR008969">
    <property type="entry name" value="CarboxyPept-like_regulatory"/>
</dbReference>
<dbReference type="AlphaFoldDB" id="A0A8J7U6W9"/>
<keyword evidence="3" id="KW-1185">Reference proteome</keyword>
<name>A0A8J7U6W9_9BACT</name>
<keyword evidence="1" id="KW-0812">Transmembrane</keyword>
<dbReference type="EMBL" id="JAFREP010000053">
    <property type="protein sequence ID" value="MBO1323207.1"/>
    <property type="molecule type" value="Genomic_DNA"/>
</dbReference>
<keyword evidence="1" id="KW-1133">Transmembrane helix</keyword>
<gene>
    <name evidence="2" type="ORF">J3U88_32380</name>
</gene>
<organism evidence="2 3">
    <name type="scientific">Acanthopleuribacter pedis</name>
    <dbReference type="NCBI Taxonomy" id="442870"/>
    <lineage>
        <taxon>Bacteria</taxon>
        <taxon>Pseudomonadati</taxon>
        <taxon>Acidobacteriota</taxon>
        <taxon>Holophagae</taxon>
        <taxon>Acanthopleuribacterales</taxon>
        <taxon>Acanthopleuribacteraceae</taxon>
        <taxon>Acanthopleuribacter</taxon>
    </lineage>
</organism>
<dbReference type="Proteomes" id="UP000664417">
    <property type="component" value="Unassembled WGS sequence"/>
</dbReference>
<evidence type="ECO:0000256" key="1">
    <source>
        <dbReference type="SAM" id="Phobius"/>
    </source>
</evidence>
<keyword evidence="1" id="KW-0472">Membrane</keyword>
<sequence>MTLPTPEPAVNRRLVFALVVSNLVFAALALWLFLQQPARNETGPYREAESTAEVPTPTAVQEPAIEVADAALPEATPGRKQTLRRPEQQTLHGYRLTVTVLDEESRPLHEAVVRLWHHRKNTVAYERVTDARGEVAFFVPKYREHQVRITAVGYARGDFSLNWPETDLIARLTPKPRVTTDDGAMEIVGTVRDEDGRPLAEVAYYCRGCKARVNGQTDAFGRYDLEKVFEGARVGFTKKGYISAEINPYGAAYTDVVLRRAPRFVGRLVDETDGRPVEQFGFRLFRADQQFPIHSESHTRHAGGLFNIPSMPLDEQVLLKFDVQASAPIEVPFLFRAEMSDTPQDIVINRSRGQILVQVVDERHQPVKDAVFELHTGNYRGSRRLQNGFFQSDPLIMAHRYAFKVSAEGYISEKREDVVPTPFDAEAKPTVITLRRGTSLTVVVDQDQFPGASGLEVVSAKGVAEEAQERTKYVFHIKGLPPGPTDLKLSSSDQDVVTKTVHIEKVPEQEVTFGNPKRFTLTGVFSVQGKVANHLIDLVKKDERARRVACDEQGRFTIKHVSPGRYFLGTTHRKDDLFLSMGVAPPFKQEVVVEDGDLLDLVIDVPAGTTIRGCEPADTNLKLIGTMENGSVYQDLTVARKHGFLFANTPPGRYDIVDPARGPNGEELLKYADVEVVGGKEDIDLCETQKR</sequence>
<feature type="transmembrane region" description="Helical" evidence="1">
    <location>
        <begin position="14"/>
        <end position="34"/>
    </location>
</feature>
<evidence type="ECO:0000313" key="3">
    <source>
        <dbReference type="Proteomes" id="UP000664417"/>
    </source>
</evidence>
<proteinExistence type="predicted"/>
<evidence type="ECO:0000313" key="2">
    <source>
        <dbReference type="EMBL" id="MBO1323207.1"/>
    </source>
</evidence>
<dbReference type="SUPFAM" id="SSF49464">
    <property type="entry name" value="Carboxypeptidase regulatory domain-like"/>
    <property type="match status" value="2"/>
</dbReference>
<accession>A0A8J7U6W9</accession>
<comment type="caution">
    <text evidence="2">The sequence shown here is derived from an EMBL/GenBank/DDBJ whole genome shotgun (WGS) entry which is preliminary data.</text>
</comment>
<dbReference type="RefSeq" id="WP_207863226.1">
    <property type="nucleotide sequence ID" value="NZ_JAFREP010000053.1"/>
</dbReference>
<protein>
    <submittedName>
        <fullName evidence="2">Uncharacterized protein</fullName>
    </submittedName>
</protein>